<dbReference type="FunFam" id="3.40.50.300:FF:001473">
    <property type="entry name" value="ATP-binding cassette transporter"/>
    <property type="match status" value="1"/>
</dbReference>
<evidence type="ECO:0000256" key="7">
    <source>
        <dbReference type="SAM" id="MobiDB-lite"/>
    </source>
</evidence>
<feature type="region of interest" description="Disordered" evidence="7">
    <location>
        <begin position="907"/>
        <end position="928"/>
    </location>
</feature>
<dbReference type="InterPro" id="IPR003439">
    <property type="entry name" value="ABC_transporter-like_ATP-bd"/>
</dbReference>
<accession>A0A7R9IKD9</accession>
<organism evidence="10">
    <name type="scientific">Timema tahoe</name>
    <dbReference type="NCBI Taxonomy" id="61484"/>
    <lineage>
        <taxon>Eukaryota</taxon>
        <taxon>Metazoa</taxon>
        <taxon>Ecdysozoa</taxon>
        <taxon>Arthropoda</taxon>
        <taxon>Hexapoda</taxon>
        <taxon>Insecta</taxon>
        <taxon>Pterygota</taxon>
        <taxon>Neoptera</taxon>
        <taxon>Polyneoptera</taxon>
        <taxon>Phasmatodea</taxon>
        <taxon>Timematodea</taxon>
        <taxon>Timematoidea</taxon>
        <taxon>Timematidae</taxon>
        <taxon>Timema</taxon>
    </lineage>
</organism>
<name>A0A7R9IKD9_9NEOP</name>
<evidence type="ECO:0000259" key="9">
    <source>
        <dbReference type="PROSITE" id="PS50893"/>
    </source>
</evidence>
<evidence type="ECO:0000256" key="5">
    <source>
        <dbReference type="ARBA" id="ARBA00022989"/>
    </source>
</evidence>
<sequence>MSTDLSNRQSCSRCESVTIPVSTYRAAKLVPVTRMNRFMTSSTSSRFQGRIIFLSRLSSSQTDTRFESSGFKITMISNVSLPKLHPNDLIGFPWLFLSRPVETTRVSHQGCDITRHQNRFRGLRQGDRASSSHSMLDSRVERGCHWSIPPNKELEKVEPGSCLQRLMGSVKTGVILKDVSLEVNGGEVLAILGSKGSGKRALLEVISRRAQGPTRGQIILNGAPMSLRLFQQSCGYVTHKCDLLPGLNVEQTLYYAAQLTIGSQVSRYMKRSRVKQVMADLALSQVANRSTDDITQMVLLLDEPTWDLDPLNTYLVISILSNHARKYGRAVVLTMEKPRSDVFPFLDRVTYLCLGDVVYTGATRLMLHYFRSIVCLSTVDRRSRERFIESNHQIAALVEKFKLEGGPFRKSSAVKHEGLMMDNPDNLDSGAASRVPLSAFGHPGSFNVAVSLYMRYMESSFNFRPVGLTQMALRLLALPIFYLLLWIFYSGMEVQKIVMELMVGLGVGLGERRMVQEFVSGRSWVGAPGADLWRGEEGVFPESVVDSRRDQVWSRFGRRLRGCLLVLPPVIPHLVLKKYRMITGASTTKRVKKGCCSLSHSTYTLVPDHRSRYYQESQEGLLFLITGAATTKRVKKGSTVVHCSLSHSTYTLVPDHRSRYYQESQEGLYSGPLFLVTYYLYSLPLSIVSVAAGSRIVFQLTGLDTETEWLLFAAVLWSCHILAEQQTIALLMVIKSSFTAAVTSVYITIIYLVLGSGNLRAIHGLSEWLLYLTYATQTRYAGAFLNQQVFDNSRVSGLPYDATLNCSSVIQTQESLSASSTFICRYGDGLSYLKERYSRDDDDTFTEILDNNLNIGVTFAFSVEFYPSTESQGKSLNRQQEYLSDHVAVVQLVFYSLLLKKGTDRRASDVDTSTSSSSERYYRKGPSYSAHNRKPNIDNINIAEVLSHEPEEFEFNVFMKKQRENEKKAQVTKVEAEFSMAANTSLEVYSVLFTSWYLDSGASEHMLCATYCHLLTNIHTLPSPANIKLAKSGENLKATEVGDLSVSFEMERQINVIKLGSILIAPCLQHNLLSAKQLD</sequence>
<dbReference type="GO" id="GO:0043190">
    <property type="term" value="C:ATP-binding cassette (ABC) transporter complex"/>
    <property type="evidence" value="ECO:0007669"/>
    <property type="project" value="TreeGrafter"/>
</dbReference>
<evidence type="ECO:0000256" key="2">
    <source>
        <dbReference type="ARBA" id="ARBA00005814"/>
    </source>
</evidence>
<dbReference type="PANTHER" id="PTHR48041">
    <property type="entry name" value="ABC TRANSPORTER G FAMILY MEMBER 28"/>
    <property type="match status" value="1"/>
</dbReference>
<feature type="transmembrane region" description="Helical" evidence="8">
    <location>
        <begin position="667"/>
        <end position="687"/>
    </location>
</feature>
<evidence type="ECO:0000313" key="10">
    <source>
        <dbReference type="EMBL" id="CAD7459909.1"/>
    </source>
</evidence>
<comment type="similarity">
    <text evidence="2">Belongs to the ABC transporter superfamily. ABCG family. Eye pigment precursor importer (TC 3.A.1.204) subfamily.</text>
</comment>
<dbReference type="Pfam" id="PF22936">
    <property type="entry name" value="Pol_BBD"/>
    <property type="match status" value="1"/>
</dbReference>
<feature type="transmembrane region" description="Helical" evidence="8">
    <location>
        <begin position="730"/>
        <end position="754"/>
    </location>
</feature>
<dbReference type="InterPro" id="IPR027417">
    <property type="entry name" value="P-loop_NTPase"/>
</dbReference>
<feature type="transmembrane region" description="Helical" evidence="8">
    <location>
        <begin position="471"/>
        <end position="489"/>
    </location>
</feature>
<keyword evidence="5 8" id="KW-1133">Transmembrane helix</keyword>
<keyword evidence="3" id="KW-0813">Transport</keyword>
<keyword evidence="6 8" id="KW-0472">Membrane</keyword>
<dbReference type="GO" id="GO:0042626">
    <property type="term" value="F:ATPase-coupled transmembrane transporter activity"/>
    <property type="evidence" value="ECO:0007669"/>
    <property type="project" value="TreeGrafter"/>
</dbReference>
<dbReference type="GO" id="GO:0005524">
    <property type="term" value="F:ATP binding"/>
    <property type="evidence" value="ECO:0007669"/>
    <property type="project" value="InterPro"/>
</dbReference>
<dbReference type="SUPFAM" id="SSF52540">
    <property type="entry name" value="P-loop containing nucleoside triphosphate hydrolases"/>
    <property type="match status" value="1"/>
</dbReference>
<protein>
    <recommendedName>
        <fullName evidence="9">ABC transporter domain-containing protein</fullName>
    </recommendedName>
</protein>
<reference evidence="10" key="1">
    <citation type="submission" date="2020-11" db="EMBL/GenBank/DDBJ databases">
        <authorList>
            <person name="Tran Van P."/>
        </authorList>
    </citation>
    <scope>NUCLEOTIDE SEQUENCE</scope>
</reference>
<evidence type="ECO:0000256" key="8">
    <source>
        <dbReference type="SAM" id="Phobius"/>
    </source>
</evidence>
<dbReference type="InterPro" id="IPR050352">
    <property type="entry name" value="ABCG_transporters"/>
</dbReference>
<dbReference type="PANTHER" id="PTHR48041:SF113">
    <property type="entry name" value="ATP-BINDING CASSETTE SUB-FAMILY G MEMBER 5"/>
    <property type="match status" value="1"/>
</dbReference>
<feature type="compositionally biased region" description="Low complexity" evidence="7">
    <location>
        <begin position="910"/>
        <end position="919"/>
    </location>
</feature>
<gene>
    <name evidence="10" type="ORF">TTEB3V08_LOCUS7855</name>
</gene>
<feature type="transmembrane region" description="Helical" evidence="8">
    <location>
        <begin position="707"/>
        <end position="723"/>
    </location>
</feature>
<evidence type="ECO:0000256" key="3">
    <source>
        <dbReference type="ARBA" id="ARBA00022448"/>
    </source>
</evidence>
<comment type="subcellular location">
    <subcellularLocation>
        <location evidence="1">Membrane</location>
        <topology evidence="1">Multi-pass membrane protein</topology>
    </subcellularLocation>
</comment>
<keyword evidence="4 8" id="KW-0812">Transmembrane</keyword>
<evidence type="ECO:0000256" key="1">
    <source>
        <dbReference type="ARBA" id="ARBA00004141"/>
    </source>
</evidence>
<feature type="domain" description="ABC transporter" evidence="9">
    <location>
        <begin position="161"/>
        <end position="379"/>
    </location>
</feature>
<dbReference type="AlphaFoldDB" id="A0A7R9IKD9"/>
<dbReference type="Gene3D" id="3.40.50.300">
    <property type="entry name" value="P-loop containing nucleotide triphosphate hydrolases"/>
    <property type="match status" value="1"/>
</dbReference>
<evidence type="ECO:0000256" key="6">
    <source>
        <dbReference type="ARBA" id="ARBA00023136"/>
    </source>
</evidence>
<dbReference type="GO" id="GO:0016887">
    <property type="term" value="F:ATP hydrolysis activity"/>
    <property type="evidence" value="ECO:0007669"/>
    <property type="project" value="InterPro"/>
</dbReference>
<dbReference type="PROSITE" id="PS50893">
    <property type="entry name" value="ABC_TRANSPORTER_2"/>
    <property type="match status" value="1"/>
</dbReference>
<dbReference type="EMBL" id="OE003241">
    <property type="protein sequence ID" value="CAD7459909.1"/>
    <property type="molecule type" value="Genomic_DNA"/>
</dbReference>
<dbReference type="InterPro" id="IPR054722">
    <property type="entry name" value="PolX-like_BBD"/>
</dbReference>
<proteinExistence type="inferred from homology"/>
<dbReference type="Pfam" id="PF00005">
    <property type="entry name" value="ABC_tran"/>
    <property type="match status" value="1"/>
</dbReference>
<evidence type="ECO:0000256" key="4">
    <source>
        <dbReference type="ARBA" id="ARBA00022692"/>
    </source>
</evidence>